<keyword evidence="1" id="KW-0489">Methyltransferase</keyword>
<dbReference type="GO" id="GO:0000466">
    <property type="term" value="P:maturation of 5.8S rRNA from tricistronic rRNA transcript (SSU-rRNA, 5.8S rRNA, LSU-rRNA)"/>
    <property type="evidence" value="ECO:0007669"/>
    <property type="project" value="TreeGrafter"/>
</dbReference>
<proteinExistence type="inferred from homology"/>
<dbReference type="HAMAP" id="MF_01547">
    <property type="entry name" value="RNA_methyltr_E"/>
    <property type="match status" value="1"/>
</dbReference>
<dbReference type="Pfam" id="PF11861">
    <property type="entry name" value="DUF3381"/>
    <property type="match status" value="1"/>
</dbReference>
<protein>
    <submittedName>
        <fullName evidence="1">SAM-binding methyltransferase</fullName>
    </submittedName>
</protein>
<sequence>MAPGLKKRKHVDRNDKWYVLAKEQGYRSRAAFKLAHINKEFDIIGAKTRVVLDLCAAPGGWAQVAAKAAGRGAAVIAVDLLPIRPIPNVRTIVGDITMDTTHQHVKREAREALAKFRDDDGEGRAGRHVDVVLCDGAPNVGAAYNKDAFVQNEIALLALKCGVECGLRRGGSFVTKVYRGQDYNALTWAFGRLFERVRATKPASSRAQSAEIFVVCSGYLAPQKVDPKLLDPKHVFGELGGGLDDAKPLGVLHPQAGKKKRQRQGYADNDSGLLVMPTMTALQFLRHADPAQILAERSAIVFDGAPDAVCQHKATTAEVRACGEDLKVLSKGDFRVLLKWREKLRKADAHALGDDEVVDESDDAASDDDEVSVEDDDDDAEAEDVDSDDEVMAQIAAAKKAVAADARREKKRVAKAAAKARARRGAGIVEQSSVELGRDEDIFSFAAAQKAGGVDALEDQQPEDEEGEEDGADRARGGPRRGQKLAEKYEAYGDDAERGAAIEDQLDASYEAFADRRAQKSGAPRVEKQRRAKKYRDAVAAELVSEDMALAEGDVDDYAAHLGRDGDSASSGDDSSDDDLDPAAQRSASRWFSNPLFDDDGAGDGGDAVPADAAGRAAALKALAATAMPKSDKELRREKRKKASERQERRDKRKKLDEGGEDDALHVVPRSAAADAKSRAGLAALARLTPAQRAAREAKEAAATALIKAGVGAAKHDGAEGFSVAPMTAALERERNPFEQAEQTYLSDSEDDDDKAETLALATMMLRKSKAKELVDASYNRYAWNDPKDLPSWFLDDEKRHYRPQLPIKPALLAEMKQRFQNLAAKPIAKVAEARARKKTRADARLKAAKRKAEAVANDPDMSAGRKLKEVEKAMARGTARDARPDKIYVVASKSKSGVKKKTSAPKGAAKGSRVVTVDKRMKADKRAIKAQDKRKKKFGSGKRGRK</sequence>
<dbReference type="KEGG" id="aaf:AURANDRAFT_52052"/>
<accession>A0ABR1G825</accession>
<dbReference type="GO" id="GO:0008650">
    <property type="term" value="F:rRNA (uridine-2'-O-)-methyltransferase activity"/>
    <property type="evidence" value="ECO:0007669"/>
    <property type="project" value="TreeGrafter"/>
</dbReference>
<name>A0ABR1G825_AURAN</name>
<dbReference type="Pfam" id="PF01728">
    <property type="entry name" value="FtsJ"/>
    <property type="match status" value="1"/>
</dbReference>
<dbReference type="InterPro" id="IPR029063">
    <property type="entry name" value="SAM-dependent_MTases_sf"/>
</dbReference>
<keyword evidence="2" id="KW-1185">Reference proteome</keyword>
<dbReference type="Gene3D" id="3.40.50.150">
    <property type="entry name" value="Vaccinia Virus protein VP39"/>
    <property type="match status" value="1"/>
</dbReference>
<gene>
    <name evidence="1" type="primary">SPB1</name>
    <name evidence="1" type="ORF">SO694_00049136</name>
</gene>
<dbReference type="EMBL" id="JBBJCI010000078">
    <property type="protein sequence ID" value="KAK7249465.1"/>
    <property type="molecule type" value="Genomic_DNA"/>
</dbReference>
<dbReference type="InterPro" id="IPR012920">
    <property type="entry name" value="rRNA_MeTfrase_SPB1-like_C"/>
</dbReference>
<organism evidence="1 2">
    <name type="scientific">Aureococcus anophagefferens</name>
    <name type="common">Harmful bloom alga</name>
    <dbReference type="NCBI Taxonomy" id="44056"/>
    <lineage>
        <taxon>Eukaryota</taxon>
        <taxon>Sar</taxon>
        <taxon>Stramenopiles</taxon>
        <taxon>Ochrophyta</taxon>
        <taxon>Pelagophyceae</taxon>
        <taxon>Pelagomonadales</taxon>
        <taxon>Pelagomonadaceae</taxon>
        <taxon>Aureococcus</taxon>
    </lineage>
</organism>
<dbReference type="GO" id="GO:0005730">
    <property type="term" value="C:nucleolus"/>
    <property type="evidence" value="ECO:0007669"/>
    <property type="project" value="TreeGrafter"/>
</dbReference>
<dbReference type="SUPFAM" id="SSF53335">
    <property type="entry name" value="S-adenosyl-L-methionine-dependent methyltransferases"/>
    <property type="match status" value="1"/>
</dbReference>
<dbReference type="InterPro" id="IPR024576">
    <property type="entry name" value="rRNA_MeTfrase_Spb1_DUF3381"/>
</dbReference>
<evidence type="ECO:0000313" key="1">
    <source>
        <dbReference type="EMBL" id="KAK7249465.1"/>
    </source>
</evidence>
<keyword evidence="1" id="KW-0808">Transferase</keyword>
<dbReference type="GO" id="GO:0000463">
    <property type="term" value="P:maturation of LSU-rRNA from tricistronic rRNA transcript (SSU-rRNA, 5.8S rRNA, LSU-rRNA)"/>
    <property type="evidence" value="ECO:0007669"/>
    <property type="project" value="TreeGrafter"/>
</dbReference>
<dbReference type="GO" id="GO:0016435">
    <property type="term" value="F:rRNA (guanine) methyltransferase activity"/>
    <property type="evidence" value="ECO:0007669"/>
    <property type="project" value="TreeGrafter"/>
</dbReference>
<dbReference type="Pfam" id="PF07780">
    <property type="entry name" value="Spb1_C"/>
    <property type="match status" value="1"/>
</dbReference>
<dbReference type="PANTHER" id="PTHR10920">
    <property type="entry name" value="RIBOSOMAL RNA METHYLTRANSFERASE"/>
    <property type="match status" value="1"/>
</dbReference>
<evidence type="ECO:0000313" key="2">
    <source>
        <dbReference type="Proteomes" id="UP001363151"/>
    </source>
</evidence>
<dbReference type="InterPro" id="IPR015507">
    <property type="entry name" value="rRNA-MeTfrase_E"/>
</dbReference>
<dbReference type="Proteomes" id="UP001363151">
    <property type="component" value="Unassembled WGS sequence"/>
</dbReference>
<dbReference type="InterPro" id="IPR050082">
    <property type="entry name" value="RNA_methyltr_RlmE"/>
</dbReference>
<reference evidence="1 2" key="1">
    <citation type="submission" date="2024-03" db="EMBL/GenBank/DDBJ databases">
        <title>Aureococcus anophagefferens CCMP1851 and Kratosvirus quantuckense: Draft genome of a second virus-susceptible host strain in the model system.</title>
        <authorList>
            <person name="Chase E."/>
            <person name="Truchon A.R."/>
            <person name="Schepens W."/>
            <person name="Wilhelm S.W."/>
        </authorList>
    </citation>
    <scope>NUCLEOTIDE SEQUENCE [LARGE SCALE GENOMIC DNA]</scope>
    <source>
        <strain evidence="1 2">CCMP1851</strain>
    </source>
</reference>
<dbReference type="GO" id="GO:0030687">
    <property type="term" value="C:preribosome, large subunit precursor"/>
    <property type="evidence" value="ECO:0007669"/>
    <property type="project" value="TreeGrafter"/>
</dbReference>
<comment type="caution">
    <text evidence="1">The sequence shown here is derived from an EMBL/GenBank/DDBJ whole genome shotgun (WGS) entry which is preliminary data.</text>
</comment>
<dbReference type="PANTHER" id="PTHR10920:SF13">
    <property type="entry name" value="PRE-RRNA 2'-O-RIBOSE RNA METHYLTRANSFERASE FTSJ3"/>
    <property type="match status" value="1"/>
</dbReference>
<dbReference type="InterPro" id="IPR002877">
    <property type="entry name" value="RNA_MeTrfase_FtsJ_dom"/>
</dbReference>